<organism evidence="1">
    <name type="scientific">Escherichia coli</name>
    <dbReference type="NCBI Taxonomy" id="562"/>
    <lineage>
        <taxon>Bacteria</taxon>
        <taxon>Pseudomonadati</taxon>
        <taxon>Pseudomonadota</taxon>
        <taxon>Gammaproteobacteria</taxon>
        <taxon>Enterobacterales</taxon>
        <taxon>Enterobacteriaceae</taxon>
        <taxon>Escherichia</taxon>
    </lineage>
</organism>
<accession>Q9ALK9</accession>
<dbReference type="InterPro" id="IPR008962">
    <property type="entry name" value="PapD-like_sf"/>
</dbReference>
<sequence>MRLTIKQGTVIYFTVINDTEREYIVIPRVVSDSEIDDKDNIFVFSPPLKILKKRETSVMGIVYLKRIGQDKMKCYLSVSFIPKVTKDNMRISIPVVLVHQIPLTFE</sequence>
<proteinExistence type="predicted"/>
<evidence type="ECO:0000313" key="1">
    <source>
        <dbReference type="EMBL" id="AAK09049.1"/>
    </source>
</evidence>
<dbReference type="Gene3D" id="2.60.40.10">
    <property type="entry name" value="Immunoglobulins"/>
    <property type="match status" value="1"/>
</dbReference>
<dbReference type="SUPFAM" id="SSF49354">
    <property type="entry name" value="PapD-like"/>
    <property type="match status" value="1"/>
</dbReference>
<dbReference type="AlphaFoldDB" id="Q9ALK9"/>
<protein>
    <submittedName>
        <fullName evidence="1">CS12 fimbria chaperone protein</fullName>
    </submittedName>
</protein>
<reference evidence="1" key="1">
    <citation type="submission" date="2000-10" db="EMBL/GenBank/DDBJ databases">
        <title>The organization of the enterotoxigenic Escherichia coli CS12 gene cluster is identical to that of the 987P gene cluster.</title>
        <authorList>
            <person name="Steinsland H."/>
            <person name="Gaastra W."/>
            <person name="Valvatne H."/>
            <person name="Sommerfelt H."/>
        </authorList>
    </citation>
    <scope>NUCLEOTIDE SEQUENCE</scope>
    <source>
        <strain evidence="1">350C1</strain>
    </source>
</reference>
<gene>
    <name evidence="1" type="primary">cswC</name>
</gene>
<dbReference type="EMBL" id="AY009096">
    <property type="protein sequence ID" value="AAK09049.1"/>
    <property type="molecule type" value="Genomic_DNA"/>
</dbReference>
<name>Q9ALK9_ECOLX</name>
<dbReference type="InterPro" id="IPR013783">
    <property type="entry name" value="Ig-like_fold"/>
</dbReference>